<feature type="compositionally biased region" description="Basic and acidic residues" evidence="1">
    <location>
        <begin position="58"/>
        <end position="80"/>
    </location>
</feature>
<accession>A0A243RPY3</accession>
<feature type="transmembrane region" description="Helical" evidence="2">
    <location>
        <begin position="97"/>
        <end position="116"/>
    </location>
</feature>
<feature type="region of interest" description="Disordered" evidence="1">
    <location>
        <begin position="125"/>
        <end position="145"/>
    </location>
</feature>
<keyword evidence="2" id="KW-0472">Membrane</keyword>
<name>A0A243RPY3_9ACTN</name>
<protein>
    <submittedName>
        <fullName evidence="3">Uncharacterized protein</fullName>
    </submittedName>
</protein>
<reference evidence="3 4" key="1">
    <citation type="submission" date="2017-05" db="EMBL/GenBank/DDBJ databases">
        <title>Biotechnological potential of actinobacteria isolated from South African environments.</title>
        <authorList>
            <person name="Le Roes-Hill M."/>
            <person name="Prins A."/>
            <person name="Durrell K.A."/>
        </authorList>
    </citation>
    <scope>NUCLEOTIDE SEQUENCE [LARGE SCALE GENOMIC DNA]</scope>
    <source>
        <strain evidence="3">M26</strain>
    </source>
</reference>
<comment type="caution">
    <text evidence="3">The sequence shown here is derived from an EMBL/GenBank/DDBJ whole genome shotgun (WGS) entry which is preliminary data.</text>
</comment>
<sequence length="145" mass="15710">MDMECKLMKWVPRLGAVLLVAGLIAGALGVFAFSRAGETAARLDGHLQKATELLREAEAVKETEPERYEELRQDADRRAGFAESDQEEHSSQLQGGWILAGAGGAGLVGGVVLLALHRFRITPRQAGRMASRPSGKQADMWPDAR</sequence>
<gene>
    <name evidence="3" type="ORF">CA984_12560</name>
</gene>
<evidence type="ECO:0000256" key="2">
    <source>
        <dbReference type="SAM" id="Phobius"/>
    </source>
</evidence>
<keyword evidence="4" id="KW-1185">Reference proteome</keyword>
<evidence type="ECO:0000256" key="1">
    <source>
        <dbReference type="SAM" id="MobiDB-lite"/>
    </source>
</evidence>
<proteinExistence type="predicted"/>
<keyword evidence="2" id="KW-1133">Transmembrane helix</keyword>
<feature type="region of interest" description="Disordered" evidence="1">
    <location>
        <begin position="58"/>
        <end position="89"/>
    </location>
</feature>
<evidence type="ECO:0000313" key="4">
    <source>
        <dbReference type="Proteomes" id="UP000194761"/>
    </source>
</evidence>
<organism evidence="3 4">
    <name type="scientific">Streptosporangium minutum</name>
    <dbReference type="NCBI Taxonomy" id="569862"/>
    <lineage>
        <taxon>Bacteria</taxon>
        <taxon>Bacillati</taxon>
        <taxon>Actinomycetota</taxon>
        <taxon>Actinomycetes</taxon>
        <taxon>Streptosporangiales</taxon>
        <taxon>Streptosporangiaceae</taxon>
        <taxon>Streptosporangium</taxon>
    </lineage>
</organism>
<dbReference type="AlphaFoldDB" id="A0A243RPY3"/>
<keyword evidence="2" id="KW-0812">Transmembrane</keyword>
<dbReference type="Proteomes" id="UP000194761">
    <property type="component" value="Unassembled WGS sequence"/>
</dbReference>
<dbReference type="EMBL" id="NGFP01000045">
    <property type="protein sequence ID" value="OUC97046.1"/>
    <property type="molecule type" value="Genomic_DNA"/>
</dbReference>
<evidence type="ECO:0000313" key="3">
    <source>
        <dbReference type="EMBL" id="OUC97046.1"/>
    </source>
</evidence>